<dbReference type="InterPro" id="IPR011990">
    <property type="entry name" value="TPR-like_helical_dom_sf"/>
</dbReference>
<dbReference type="GO" id="GO:0009451">
    <property type="term" value="P:RNA modification"/>
    <property type="evidence" value="ECO:0007669"/>
    <property type="project" value="InterPro"/>
</dbReference>
<feature type="repeat" description="PPR" evidence="4">
    <location>
        <begin position="342"/>
        <end position="376"/>
    </location>
</feature>
<dbReference type="InterPro" id="IPR046960">
    <property type="entry name" value="PPR_At4g14850-like_plant"/>
</dbReference>
<comment type="caution">
    <text evidence="5">The sequence shown here is derived from an EMBL/GenBank/DDBJ whole genome shotgun (WGS) entry which is preliminary data.</text>
</comment>
<feature type="repeat" description="PPR" evidence="4">
    <location>
        <begin position="550"/>
        <end position="584"/>
    </location>
</feature>
<feature type="repeat" description="PPR" evidence="4">
    <location>
        <begin position="655"/>
        <end position="685"/>
    </location>
</feature>
<dbReference type="AlphaFoldDB" id="A0A7J6WCV2"/>
<evidence type="ECO:0000256" key="3">
    <source>
        <dbReference type="ARBA" id="ARBA00022946"/>
    </source>
</evidence>
<dbReference type="InterPro" id="IPR013742">
    <property type="entry name" value="Whirly"/>
</dbReference>
<sequence length="1001" mass="111808">MVNIAHGVDGDLLRSRLLPAKTHTVERPQRLSEDNIGVYGMWVNAKYAHHKSMGAICYQVVLKMFGGIQITSSKYDKKGCVMLKFWPAVGERKYDWQKRQIFALSPTEIGSLISLEPGKSCEFFHDPSMKSSNAGQVRKSLSVTPLGEDGYLFNFNVVNNILKINERFAVPVTKAEYTVMRTAFSFILPHIMGWNQITQQVSASSDLNPVKQEEMRLIIRVFDFANSLKRSLRLNPGPDHVTFAALLNSRSFIHSTIVMRLFNAMHECKEDHKPNAISVVIVLPVCARLRELGSGRSVHGFVIKSGLESETLVGNALVSMYAKCGCVLDDTYYAFLSIVHKDVVSWNAIIAGYAENGLFENSFEMFQQMVMSPIKPNYATVANILPVCASVDHDRAYYFGKEIHCYVLRRIELGSNVSVCNSLLSFYSRIGSLEEAECLFRMMKVRDLVSWNAIIGGYASCGGSHKSLELFHELLSTGVQGPDSVTCVSILPVCAQLRMLEEGQKIHEYVLRHPLLREDTAVGNALISFYAKCDEVVFAFQTFSKIPRKDLISWNAMLDAYSGSGYSSQFFDLLRQMFKEGIRPDSITILSILHFVCSVSIVKKVKEVHGYSIRASLFRSYLEPTVGNAILDAYAKCGSMEYAFKTFESLSGMTNVVTGNTMISGYVSCGSLRDAEMIFSKMSQKDLTTWNLMVRAYAENECPKHAVDLFHELQLSGMKPDTVSVMSVLPVCACLASVHLVRQSHGYITRSSFQDVRLQGALLDLYSKCGSINSAQKLFQMSLQKDLVMFTAMVGGYAMHGMGKEALQVFDNMIDLGIKPDHVILTTVLSACSHAGLVNEGLKVYESIDRAHGMKPTMEHYACTVDLLARGGRLKDAYSLITAMPVEANANVWGTLLGACRNQREVELGRIVADHLFEVEANNIGNYVVMSNIYAADARWDGVKELRKLMKDKDLKKPAGCSWIEVERERHVFVAGDFLHPERTIIYDTLCILDQQIKEPP</sequence>
<protein>
    <submittedName>
        <fullName evidence="5">Pentatricopeptide repeat-containing protein</fullName>
    </submittedName>
</protein>
<dbReference type="OrthoDB" id="1904892at2759"/>
<keyword evidence="6" id="KW-1185">Reference proteome</keyword>
<dbReference type="InterPro" id="IPR002885">
    <property type="entry name" value="PPR_rpt"/>
</dbReference>
<evidence type="ECO:0000256" key="1">
    <source>
        <dbReference type="ARBA" id="ARBA00006061"/>
    </source>
</evidence>
<reference evidence="5 6" key="1">
    <citation type="submission" date="2020-06" db="EMBL/GenBank/DDBJ databases">
        <title>Transcriptomic and genomic resources for Thalictrum thalictroides and T. hernandezii: Facilitating candidate gene discovery in an emerging model plant lineage.</title>
        <authorList>
            <person name="Arias T."/>
            <person name="Riano-Pachon D.M."/>
            <person name="Di Stilio V.S."/>
        </authorList>
    </citation>
    <scope>NUCLEOTIDE SEQUENCE [LARGE SCALE GENOMIC DNA]</scope>
    <source>
        <strain evidence="6">cv. WT478/WT964</strain>
        <tissue evidence="5">Leaves</tissue>
    </source>
</reference>
<evidence type="ECO:0000313" key="5">
    <source>
        <dbReference type="EMBL" id="KAF5194727.1"/>
    </source>
</evidence>
<feature type="repeat" description="PPR" evidence="4">
    <location>
        <begin position="447"/>
        <end position="481"/>
    </location>
</feature>
<dbReference type="Gene3D" id="1.25.40.10">
    <property type="entry name" value="Tetratricopeptide repeat domain"/>
    <property type="match status" value="5"/>
</dbReference>
<dbReference type="GO" id="GO:0006952">
    <property type="term" value="P:defense response"/>
    <property type="evidence" value="ECO:0007669"/>
    <property type="project" value="InterPro"/>
</dbReference>
<comment type="similarity">
    <text evidence="1">Belongs to the Whirly family.</text>
</comment>
<name>A0A7J6WCV2_THATH</name>
<evidence type="ECO:0000256" key="2">
    <source>
        <dbReference type="ARBA" id="ARBA00022737"/>
    </source>
</evidence>
<dbReference type="Proteomes" id="UP000554482">
    <property type="component" value="Unassembled WGS sequence"/>
</dbReference>
<dbReference type="SUPFAM" id="SSF54447">
    <property type="entry name" value="ssDNA-binding transcriptional regulator domain"/>
    <property type="match status" value="1"/>
</dbReference>
<dbReference type="Pfam" id="PF01535">
    <property type="entry name" value="PPR"/>
    <property type="match status" value="5"/>
</dbReference>
<proteinExistence type="inferred from homology"/>
<dbReference type="Gene3D" id="2.30.31.10">
    <property type="entry name" value="Transcriptional Coactivator Pc4, Chain A"/>
    <property type="match status" value="1"/>
</dbReference>
<keyword evidence="3" id="KW-0809">Transit peptide</keyword>
<dbReference type="FunFam" id="1.25.40.10:FF:000724">
    <property type="entry name" value="Putative pentatricopeptide repeat-containing protein"/>
    <property type="match status" value="1"/>
</dbReference>
<dbReference type="FunFam" id="1.25.40.10:FF:000090">
    <property type="entry name" value="Pentatricopeptide repeat-containing protein, chloroplastic"/>
    <property type="match status" value="1"/>
</dbReference>
<gene>
    <name evidence="5" type="ORF">FRX31_015687</name>
</gene>
<dbReference type="Pfam" id="PF13041">
    <property type="entry name" value="PPR_2"/>
    <property type="match status" value="3"/>
</dbReference>
<dbReference type="InterPro" id="IPR046848">
    <property type="entry name" value="E_motif"/>
</dbReference>
<dbReference type="Pfam" id="PF20431">
    <property type="entry name" value="E_motif"/>
    <property type="match status" value="1"/>
</dbReference>
<feature type="repeat" description="PPR" evidence="4">
    <location>
        <begin position="786"/>
        <end position="820"/>
    </location>
</feature>
<feature type="repeat" description="PPR" evidence="4">
    <location>
        <begin position="416"/>
        <end position="446"/>
    </location>
</feature>
<dbReference type="PANTHER" id="PTHR47926">
    <property type="entry name" value="PENTATRICOPEPTIDE REPEAT-CONTAINING PROTEIN"/>
    <property type="match status" value="1"/>
</dbReference>
<dbReference type="FunFam" id="1.25.40.10:FF:000361">
    <property type="entry name" value="Pentatricopeptide repeat-containing protein chloroplastic"/>
    <property type="match status" value="1"/>
</dbReference>
<dbReference type="GO" id="GO:0003697">
    <property type="term" value="F:single-stranded DNA binding"/>
    <property type="evidence" value="ECO:0007669"/>
    <property type="project" value="InterPro"/>
</dbReference>
<dbReference type="GO" id="GO:0006355">
    <property type="term" value="P:regulation of DNA-templated transcription"/>
    <property type="evidence" value="ECO:0007669"/>
    <property type="project" value="InterPro"/>
</dbReference>
<dbReference type="PROSITE" id="PS51375">
    <property type="entry name" value="PPR"/>
    <property type="match status" value="7"/>
</dbReference>
<dbReference type="GO" id="GO:0003723">
    <property type="term" value="F:RNA binding"/>
    <property type="evidence" value="ECO:0007669"/>
    <property type="project" value="InterPro"/>
</dbReference>
<feature type="repeat" description="PPR" evidence="4">
    <location>
        <begin position="686"/>
        <end position="720"/>
    </location>
</feature>
<dbReference type="InterPro" id="IPR009044">
    <property type="entry name" value="ssDNA-bd_transcriptional_reg"/>
</dbReference>
<dbReference type="FunFam" id="1.25.40.10:FF:000781">
    <property type="entry name" value="Pentatricopeptide repeat-containing protein"/>
    <property type="match status" value="1"/>
</dbReference>
<dbReference type="Pfam" id="PF08536">
    <property type="entry name" value="Whirly"/>
    <property type="match status" value="1"/>
</dbReference>
<accession>A0A7J6WCV2</accession>
<dbReference type="EMBL" id="JABWDY010018343">
    <property type="protein sequence ID" value="KAF5194727.1"/>
    <property type="molecule type" value="Genomic_DNA"/>
</dbReference>
<organism evidence="5 6">
    <name type="scientific">Thalictrum thalictroides</name>
    <name type="common">Rue-anemone</name>
    <name type="synonym">Anemone thalictroides</name>
    <dbReference type="NCBI Taxonomy" id="46969"/>
    <lineage>
        <taxon>Eukaryota</taxon>
        <taxon>Viridiplantae</taxon>
        <taxon>Streptophyta</taxon>
        <taxon>Embryophyta</taxon>
        <taxon>Tracheophyta</taxon>
        <taxon>Spermatophyta</taxon>
        <taxon>Magnoliopsida</taxon>
        <taxon>Ranunculales</taxon>
        <taxon>Ranunculaceae</taxon>
        <taxon>Thalictroideae</taxon>
        <taxon>Thalictrum</taxon>
    </lineage>
</organism>
<evidence type="ECO:0000256" key="4">
    <source>
        <dbReference type="PROSITE-ProRule" id="PRU00708"/>
    </source>
</evidence>
<dbReference type="PANTHER" id="PTHR47926:SF481">
    <property type="entry name" value="TETRATRICOPEPTIDE-LIKE HELICAL DOMAIN SUPERFAMILY"/>
    <property type="match status" value="1"/>
</dbReference>
<evidence type="ECO:0000313" key="6">
    <source>
        <dbReference type="Proteomes" id="UP000554482"/>
    </source>
</evidence>
<dbReference type="FunFam" id="1.25.40.10:FF:000412">
    <property type="entry name" value="Putative pentatricopeptide repeat-containing protein"/>
    <property type="match status" value="1"/>
</dbReference>
<keyword evidence="2" id="KW-0677">Repeat</keyword>
<dbReference type="NCBIfam" id="TIGR00756">
    <property type="entry name" value="PPR"/>
    <property type="match status" value="6"/>
</dbReference>